<keyword evidence="4" id="KW-1185">Reference proteome</keyword>
<reference evidence="3 4" key="1">
    <citation type="submission" date="2021-01" db="EMBL/GenBank/DDBJ databases">
        <title>WGS of actinomycetes isolated from Thailand.</title>
        <authorList>
            <person name="Thawai C."/>
        </authorList>
    </citation>
    <scope>NUCLEOTIDE SEQUENCE [LARGE SCALE GENOMIC DNA]</scope>
    <source>
        <strain evidence="3 4">LPG 2</strain>
    </source>
</reference>
<evidence type="ECO:0000313" key="4">
    <source>
        <dbReference type="Proteomes" id="UP000602198"/>
    </source>
</evidence>
<keyword evidence="2" id="KW-1133">Transmembrane helix</keyword>
<evidence type="ECO:0000256" key="2">
    <source>
        <dbReference type="SAM" id="Phobius"/>
    </source>
</evidence>
<gene>
    <name evidence="3" type="ORF">JK358_36825</name>
</gene>
<dbReference type="RefSeq" id="WP_201957986.1">
    <property type="nucleotide sequence ID" value="NZ_JAERRJ010000022.1"/>
</dbReference>
<accession>A0ABS1MHF0</accession>
<comment type="caution">
    <text evidence="3">The sequence shown here is derived from an EMBL/GenBank/DDBJ whole genome shotgun (WGS) entry which is preliminary data.</text>
</comment>
<keyword evidence="2" id="KW-0812">Transmembrane</keyword>
<dbReference type="EMBL" id="JAERRJ010000022">
    <property type="protein sequence ID" value="MBL1079976.1"/>
    <property type="molecule type" value="Genomic_DNA"/>
</dbReference>
<evidence type="ECO:0000313" key="3">
    <source>
        <dbReference type="EMBL" id="MBL1079976.1"/>
    </source>
</evidence>
<protein>
    <submittedName>
        <fullName evidence="3">DUF3515 domain-containing protein</fullName>
    </submittedName>
</protein>
<evidence type="ECO:0000256" key="1">
    <source>
        <dbReference type="SAM" id="MobiDB-lite"/>
    </source>
</evidence>
<name>A0ABS1MHF0_9NOCA</name>
<dbReference type="InterPro" id="IPR021903">
    <property type="entry name" value="DUF3515"/>
</dbReference>
<dbReference type="Pfam" id="PF12028">
    <property type="entry name" value="DUF3515"/>
    <property type="match status" value="1"/>
</dbReference>
<keyword evidence="2" id="KW-0472">Membrane</keyword>
<feature type="region of interest" description="Disordered" evidence="1">
    <location>
        <begin position="1"/>
        <end position="53"/>
    </location>
</feature>
<dbReference type="Proteomes" id="UP000602198">
    <property type="component" value="Unassembled WGS sequence"/>
</dbReference>
<sequence length="247" mass="25155">MSNDSTDASDDATARGDSTAVELTKKADGGAGATGSGTSPGVELTKDAQTAGDTVKVAADSGEDTDEYSPQRSPALIATAVALPIALVVGVIVAGVLAGRNPVREPLALGSVPAPTAEGPACTALLPALPADLGDYTTAELRAPAPTATKAWQLPDGGEPIVLRCGLDRPLEFNRASPLQIVNGVNWFEVRDETSGVTSGTWFAVDRGTYIAVTMANDAGPTPLQEISDTISETIPQQPLDPGPLPN</sequence>
<organism evidence="3 4">
    <name type="scientific">Nocardia acididurans</name>
    <dbReference type="NCBI Taxonomy" id="2802282"/>
    <lineage>
        <taxon>Bacteria</taxon>
        <taxon>Bacillati</taxon>
        <taxon>Actinomycetota</taxon>
        <taxon>Actinomycetes</taxon>
        <taxon>Mycobacteriales</taxon>
        <taxon>Nocardiaceae</taxon>
        <taxon>Nocardia</taxon>
    </lineage>
</organism>
<feature type="transmembrane region" description="Helical" evidence="2">
    <location>
        <begin position="75"/>
        <end position="98"/>
    </location>
</feature>
<proteinExistence type="predicted"/>